<name>A0ABD0KC71_9CAEN</name>
<evidence type="ECO:0000313" key="2">
    <source>
        <dbReference type="EMBL" id="KAK7484552.1"/>
    </source>
</evidence>
<gene>
    <name evidence="2" type="ORF">BaRGS_00024184</name>
</gene>
<feature type="compositionally biased region" description="Acidic residues" evidence="1">
    <location>
        <begin position="37"/>
        <end position="47"/>
    </location>
</feature>
<accession>A0ABD0KC71</accession>
<dbReference type="Proteomes" id="UP001519460">
    <property type="component" value="Unassembled WGS sequence"/>
</dbReference>
<comment type="caution">
    <text evidence="2">The sequence shown here is derived from an EMBL/GenBank/DDBJ whole genome shotgun (WGS) entry which is preliminary data.</text>
</comment>
<protein>
    <submittedName>
        <fullName evidence="2">Uncharacterized protein</fullName>
    </submittedName>
</protein>
<organism evidence="2 3">
    <name type="scientific">Batillaria attramentaria</name>
    <dbReference type="NCBI Taxonomy" id="370345"/>
    <lineage>
        <taxon>Eukaryota</taxon>
        <taxon>Metazoa</taxon>
        <taxon>Spiralia</taxon>
        <taxon>Lophotrochozoa</taxon>
        <taxon>Mollusca</taxon>
        <taxon>Gastropoda</taxon>
        <taxon>Caenogastropoda</taxon>
        <taxon>Sorbeoconcha</taxon>
        <taxon>Cerithioidea</taxon>
        <taxon>Batillariidae</taxon>
        <taxon>Batillaria</taxon>
    </lineage>
</organism>
<evidence type="ECO:0000256" key="1">
    <source>
        <dbReference type="SAM" id="MobiDB-lite"/>
    </source>
</evidence>
<evidence type="ECO:0000313" key="3">
    <source>
        <dbReference type="Proteomes" id="UP001519460"/>
    </source>
</evidence>
<sequence length="107" mass="12004">MEGGLKGLRYSNSSHWALWLGARNECCGVPQGRDPGEDGEDGGEDMSSDTGVHMHRMQSGISGREIHKRQWRHHADRPDQGGLSARQLINCEECHLERRDTHILVFG</sequence>
<proteinExistence type="predicted"/>
<dbReference type="EMBL" id="JACVVK020000208">
    <property type="protein sequence ID" value="KAK7484552.1"/>
    <property type="molecule type" value="Genomic_DNA"/>
</dbReference>
<keyword evidence="3" id="KW-1185">Reference proteome</keyword>
<dbReference type="AlphaFoldDB" id="A0ABD0KC71"/>
<reference evidence="2 3" key="1">
    <citation type="journal article" date="2023" name="Sci. Data">
        <title>Genome assembly of the Korean intertidal mud-creeper Batillaria attramentaria.</title>
        <authorList>
            <person name="Patra A.K."/>
            <person name="Ho P.T."/>
            <person name="Jun S."/>
            <person name="Lee S.J."/>
            <person name="Kim Y."/>
            <person name="Won Y.J."/>
        </authorList>
    </citation>
    <scope>NUCLEOTIDE SEQUENCE [LARGE SCALE GENOMIC DNA]</scope>
    <source>
        <strain evidence="2">Wonlab-2016</strain>
    </source>
</reference>
<feature type="region of interest" description="Disordered" evidence="1">
    <location>
        <begin position="29"/>
        <end position="51"/>
    </location>
</feature>